<dbReference type="GO" id="GO:0009428">
    <property type="term" value="C:bacterial-type flagellum basal body, distal rod, P ring"/>
    <property type="evidence" value="ECO:0007669"/>
    <property type="project" value="InterPro"/>
</dbReference>
<evidence type="ECO:0000313" key="8">
    <source>
        <dbReference type="EMBL" id="OUT07699.1"/>
    </source>
</evidence>
<keyword evidence="8" id="KW-0282">Flagellum</keyword>
<dbReference type="PANTHER" id="PTHR30381">
    <property type="entry name" value="FLAGELLAR P-RING PERIPLASMIC PROTEIN FLGI"/>
    <property type="match status" value="1"/>
</dbReference>
<feature type="chain" id="PRO_5011014974" description="Flagellar P-ring protein" evidence="5">
    <location>
        <begin position="20"/>
        <end position="350"/>
    </location>
</feature>
<comment type="subunit">
    <text evidence="5">The basal body constitutes a major portion of the flagellar organelle and consists of four rings (L,P,S, and M) mounted on a central rod.</text>
</comment>
<dbReference type="GO" id="GO:0030288">
    <property type="term" value="C:outer membrane-bounded periplasmic space"/>
    <property type="evidence" value="ECO:0007669"/>
    <property type="project" value="InterPro"/>
</dbReference>
<dbReference type="NCBIfam" id="NF003676">
    <property type="entry name" value="PRK05303.1"/>
    <property type="match status" value="1"/>
</dbReference>
<dbReference type="Proteomes" id="UP000196317">
    <property type="component" value="Unassembled WGS sequence"/>
</dbReference>
<dbReference type="InterPro" id="IPR001782">
    <property type="entry name" value="Flag_FlgI"/>
</dbReference>
<dbReference type="GO" id="GO:0005198">
    <property type="term" value="F:structural molecule activity"/>
    <property type="evidence" value="ECO:0007669"/>
    <property type="project" value="InterPro"/>
</dbReference>
<comment type="function">
    <text evidence="1 5">Assembles around the rod to form the L-ring and probably protects the motor/basal body from shearing forces during rotation.</text>
</comment>
<reference evidence="7" key="3">
    <citation type="submission" date="2021-02" db="EMBL/GenBank/DDBJ databases">
        <title>Infant gut strain persistence is associated with maternal origin, phylogeny, and functional potential including surface adhesion and iron acquisition.</title>
        <authorList>
            <person name="Lou Y.C."/>
        </authorList>
    </citation>
    <scope>NUCLEOTIDE SEQUENCE</scope>
    <source>
        <strain evidence="7">L3_101_000G1_dasL3_101_000G1_concoct_7_sub</strain>
    </source>
</reference>
<comment type="subcellular location">
    <subcellularLocation>
        <location evidence="2 5">Bacterial flagellum basal body</location>
    </subcellularLocation>
</comment>
<keyword evidence="3 5" id="KW-0732">Signal</keyword>
<evidence type="ECO:0000313" key="10">
    <source>
        <dbReference type="Proteomes" id="UP000241854"/>
    </source>
</evidence>
<dbReference type="Proteomes" id="UP000241854">
    <property type="component" value="Chromosome"/>
</dbReference>
<keyword evidence="8" id="KW-0969">Cilium</keyword>
<evidence type="ECO:0000256" key="2">
    <source>
        <dbReference type="ARBA" id="ARBA00004117"/>
    </source>
</evidence>
<evidence type="ECO:0000313" key="9">
    <source>
        <dbReference type="Proteomes" id="UP000196317"/>
    </source>
</evidence>
<dbReference type="PRINTS" id="PR01010">
    <property type="entry name" value="FLGPRINGFLGI"/>
</dbReference>
<dbReference type="Pfam" id="PF02119">
    <property type="entry name" value="FlgI"/>
    <property type="match status" value="1"/>
</dbReference>
<dbReference type="GO" id="GO:0071973">
    <property type="term" value="P:bacterial-type flagellum-dependent cell motility"/>
    <property type="evidence" value="ECO:0007669"/>
    <property type="project" value="InterPro"/>
</dbReference>
<proteinExistence type="inferred from homology"/>
<organism evidence="8 9">
    <name type="scientific">Campylobacter concisus</name>
    <dbReference type="NCBI Taxonomy" id="199"/>
    <lineage>
        <taxon>Bacteria</taxon>
        <taxon>Pseudomonadati</taxon>
        <taxon>Campylobacterota</taxon>
        <taxon>Epsilonproteobacteria</taxon>
        <taxon>Campylobacterales</taxon>
        <taxon>Campylobacteraceae</taxon>
        <taxon>Campylobacter</taxon>
    </lineage>
</organism>
<gene>
    <name evidence="5" type="primary">flgI</name>
    <name evidence="8" type="ORF">B9N65_05680</name>
    <name evidence="6" type="ORF">CCS77_0860</name>
    <name evidence="7" type="ORF">KIC69_02935</name>
</gene>
<evidence type="ECO:0000313" key="7">
    <source>
        <dbReference type="EMBL" id="MBS5829775.1"/>
    </source>
</evidence>
<dbReference type="PANTHER" id="PTHR30381:SF0">
    <property type="entry name" value="FLAGELLAR P-RING PROTEIN"/>
    <property type="match status" value="1"/>
</dbReference>
<sequence precursor="true">MKKILSFVAASVIATSAFATQIKELANIVGVRDNQLIGYGLVVGLNGTGDGSTSKFTIQSLSNMLQGVNVKINPDDIKSKNAAAVMVTAKLPAFARHGDKLDIEISSIGDAKSLQGGTLLMTPLKGVDGDIYALAQGPLSIGGKSAGRSGGNHPTVGTILNGALVEREVTYDIYNQDSIKLSLKDTNFKTALDIQNAINANISDDTAKAIDPRTVIVKKPDDVSIIELASAVLDLDVEYKPDEKIVVDERTGTIVSGINAVVSPVVITHGAITIKIEPNSYEEAAQNDVNIGSDTSVAPSQNLLKISGEKTTVANVTRALNKLGATPSDIISILENLKRVGAIQVDLEII</sequence>
<keyword evidence="4 5" id="KW-0975">Bacterial flagellum</keyword>
<accession>A0A1Y5MGR4</accession>
<name>A0A1Y5MGR4_9BACT</name>
<dbReference type="RefSeq" id="WP_009293749.1">
    <property type="nucleotide sequence ID" value="NZ_CABKQH010000001.1"/>
</dbReference>
<keyword evidence="8" id="KW-0966">Cell projection</keyword>
<dbReference type="Proteomes" id="UP000824019">
    <property type="component" value="Unassembled WGS sequence"/>
</dbReference>
<evidence type="ECO:0000256" key="4">
    <source>
        <dbReference type="ARBA" id="ARBA00023143"/>
    </source>
</evidence>
<reference evidence="8 9" key="1">
    <citation type="submission" date="2017-04" db="EMBL/GenBank/DDBJ databases">
        <title>Complete genome of Campylobacter concisus ATCC 33237T and draft genomes for an additional eight well characterized C. concisus strains.</title>
        <authorList>
            <person name="Cornelius A.J."/>
            <person name="Miller W.G."/>
            <person name="Lastovica A.J."/>
            <person name="On S.L."/>
            <person name="French N.P."/>
            <person name="Vandenberg O."/>
            <person name="Biggs P.J."/>
        </authorList>
    </citation>
    <scope>NUCLEOTIDE SEQUENCE [LARGE SCALE GENOMIC DNA]</scope>
    <source>
        <strain evidence="8 9">CCUG 19995</strain>
    </source>
</reference>
<dbReference type="EMBL" id="CP021642">
    <property type="protein sequence ID" value="AVX43921.1"/>
    <property type="molecule type" value="Genomic_DNA"/>
</dbReference>
<dbReference type="HAMAP" id="MF_00416">
    <property type="entry name" value="FlgI"/>
    <property type="match status" value="1"/>
</dbReference>
<evidence type="ECO:0000313" key="6">
    <source>
        <dbReference type="EMBL" id="AVX43921.1"/>
    </source>
</evidence>
<evidence type="ECO:0000256" key="1">
    <source>
        <dbReference type="ARBA" id="ARBA00002591"/>
    </source>
</evidence>
<protein>
    <recommendedName>
        <fullName evidence="5">Flagellar P-ring protein</fullName>
    </recommendedName>
    <alternativeName>
        <fullName evidence="5">Basal body P-ring protein</fullName>
    </alternativeName>
</protein>
<dbReference type="AlphaFoldDB" id="A0A1Y5MGR4"/>
<dbReference type="EMBL" id="JAHAKR010000092">
    <property type="protein sequence ID" value="MBS5829775.1"/>
    <property type="molecule type" value="Genomic_DNA"/>
</dbReference>
<comment type="similarity">
    <text evidence="5">Belongs to the FlgI family.</text>
</comment>
<reference evidence="6 10" key="2">
    <citation type="journal article" date="2018" name="Emerg. Microbes Infect.">
        <title>Genomic analysis of oral Campylobacter concisus strains identified a potential bacterial molecular marker associated with active Crohn's disease.</title>
        <authorList>
            <person name="Liu F."/>
            <person name="Ma R."/>
            <person name="Tay C.Y.A."/>
            <person name="Octavia S."/>
            <person name="Lan R."/>
            <person name="Chung H.K.L."/>
            <person name="Riordan S.M."/>
            <person name="Grimm M.C."/>
            <person name="Leong R.W."/>
            <person name="Tanaka M.M."/>
            <person name="Connor S."/>
            <person name="Zhang L."/>
        </authorList>
    </citation>
    <scope>NUCLEOTIDE SEQUENCE [LARGE SCALE GENOMIC DNA]</scope>
    <source>
        <strain evidence="6 10">P2CDO4</strain>
    </source>
</reference>
<evidence type="ECO:0000256" key="3">
    <source>
        <dbReference type="ARBA" id="ARBA00022729"/>
    </source>
</evidence>
<evidence type="ECO:0000256" key="5">
    <source>
        <dbReference type="HAMAP-Rule" id="MF_00416"/>
    </source>
</evidence>
<feature type="signal peptide" evidence="5">
    <location>
        <begin position="1"/>
        <end position="19"/>
    </location>
</feature>
<dbReference type="EMBL" id="NDYN01000005">
    <property type="protein sequence ID" value="OUT07699.1"/>
    <property type="molecule type" value="Genomic_DNA"/>
</dbReference>